<comment type="subcellular location">
    <subcellularLocation>
        <location evidence="1">Membrane</location>
        <topology evidence="1">Multi-pass membrane protein</topology>
    </subcellularLocation>
</comment>
<feature type="signal peptide" evidence="8">
    <location>
        <begin position="1"/>
        <end position="20"/>
    </location>
</feature>
<dbReference type="GO" id="GO:0022857">
    <property type="term" value="F:transmembrane transporter activity"/>
    <property type="evidence" value="ECO:0007669"/>
    <property type="project" value="InterPro"/>
</dbReference>
<feature type="transmembrane region" description="Helical" evidence="7">
    <location>
        <begin position="270"/>
        <end position="293"/>
    </location>
</feature>
<dbReference type="GO" id="GO:0016020">
    <property type="term" value="C:membrane"/>
    <property type="evidence" value="ECO:0007669"/>
    <property type="project" value="UniProtKB-SubCell"/>
</dbReference>
<accession>A0AAW2NY63</accession>
<feature type="transmembrane region" description="Helical" evidence="7">
    <location>
        <begin position="98"/>
        <end position="126"/>
    </location>
</feature>
<keyword evidence="2" id="KW-0813">Transport</keyword>
<keyword evidence="5 7" id="KW-0472">Membrane</keyword>
<evidence type="ECO:0000256" key="6">
    <source>
        <dbReference type="ARBA" id="ARBA00044504"/>
    </source>
</evidence>
<evidence type="ECO:0000256" key="7">
    <source>
        <dbReference type="SAM" id="Phobius"/>
    </source>
</evidence>
<dbReference type="SUPFAM" id="SSF103473">
    <property type="entry name" value="MFS general substrate transporter"/>
    <property type="match status" value="1"/>
</dbReference>
<dbReference type="InterPro" id="IPR036259">
    <property type="entry name" value="MFS_trans_sf"/>
</dbReference>
<dbReference type="Gene3D" id="1.20.1250.20">
    <property type="entry name" value="MFS general substrate transporter like domains"/>
    <property type="match status" value="1"/>
</dbReference>
<organism evidence="10">
    <name type="scientific">Sesamum angustifolium</name>
    <dbReference type="NCBI Taxonomy" id="2727405"/>
    <lineage>
        <taxon>Eukaryota</taxon>
        <taxon>Viridiplantae</taxon>
        <taxon>Streptophyta</taxon>
        <taxon>Embryophyta</taxon>
        <taxon>Tracheophyta</taxon>
        <taxon>Spermatophyta</taxon>
        <taxon>Magnoliopsida</taxon>
        <taxon>eudicotyledons</taxon>
        <taxon>Gunneridae</taxon>
        <taxon>Pentapetalae</taxon>
        <taxon>asterids</taxon>
        <taxon>lamiids</taxon>
        <taxon>Lamiales</taxon>
        <taxon>Pedaliaceae</taxon>
        <taxon>Sesamum</taxon>
    </lineage>
</organism>
<dbReference type="PROSITE" id="PS50850">
    <property type="entry name" value="MFS"/>
    <property type="match status" value="1"/>
</dbReference>
<reference evidence="10" key="1">
    <citation type="submission" date="2020-06" db="EMBL/GenBank/DDBJ databases">
        <authorList>
            <person name="Li T."/>
            <person name="Hu X."/>
            <person name="Zhang T."/>
            <person name="Song X."/>
            <person name="Zhang H."/>
            <person name="Dai N."/>
            <person name="Sheng W."/>
            <person name="Hou X."/>
            <person name="Wei L."/>
        </authorList>
    </citation>
    <scope>NUCLEOTIDE SEQUENCE</scope>
    <source>
        <strain evidence="10">G01</strain>
        <tissue evidence="10">Leaf</tissue>
    </source>
</reference>
<feature type="transmembrane region" description="Helical" evidence="7">
    <location>
        <begin position="164"/>
        <end position="183"/>
    </location>
</feature>
<comment type="similarity">
    <text evidence="6">Belongs to the major facilitator superfamily. Phosphate:H(+) symporter (TC 2.A.1.9) family.</text>
</comment>
<evidence type="ECO:0000256" key="5">
    <source>
        <dbReference type="ARBA" id="ARBA00023136"/>
    </source>
</evidence>
<feature type="domain" description="Major facilitator superfamily (MFS) profile" evidence="9">
    <location>
        <begin position="1"/>
        <end position="420"/>
    </location>
</feature>
<feature type="transmembrane region" description="Helical" evidence="7">
    <location>
        <begin position="396"/>
        <end position="415"/>
    </location>
</feature>
<evidence type="ECO:0000313" key="10">
    <source>
        <dbReference type="EMBL" id="KAL0348524.1"/>
    </source>
</evidence>
<dbReference type="AlphaFoldDB" id="A0AAW2NY63"/>
<dbReference type="InterPro" id="IPR011701">
    <property type="entry name" value="MFS"/>
</dbReference>
<dbReference type="CDD" id="cd17330">
    <property type="entry name" value="MFS_SLC46_TetA_like"/>
    <property type="match status" value="1"/>
</dbReference>
<feature type="transmembrane region" description="Helical" evidence="7">
    <location>
        <begin position="357"/>
        <end position="376"/>
    </location>
</feature>
<dbReference type="InterPro" id="IPR020846">
    <property type="entry name" value="MFS_dom"/>
</dbReference>
<sequence length="434" mass="46944">MRHLFVTVFLSLLASRMLLPAIPDVTVDAVCPAAEDRCSLAIYLSGFQQAISGLGSVFLMPVIGNLSDVYGRKLLLTFPLTFSIFPLVILGLRRTTVFFYVYYVLKTLTGMVTEGGVMCLALSFLADNVAEEKRVSTFGLLAGVESAAALFGTLAARFLPTTQIFQVAAVASITALVYMRIFLEDTTHSTDALEQPILNSTTEAGNKPLKTTDFANKIPLPKDIIRLLRSSTTVSLASFVAFFLNIAEAAVIDFLMYYLKARFHFQKDQFADLSLITYIGAVISNTVIVPLFGPLLGEETLLCIGLFSGFINMLLESIAWSSWVPYASAFLGIFLSLATPTVRCIISKQVGLNEQGIAQGCLMGIFAFANVVSPVIYSPISALSLTGRAPFNFPGFSMLCIGLSWLVGFILSIGIKVHPLLSRGGASNEHCTLA</sequence>
<proteinExistence type="inferred from homology"/>
<keyword evidence="3 7" id="KW-0812">Transmembrane</keyword>
<evidence type="ECO:0000256" key="8">
    <source>
        <dbReference type="SAM" id="SignalP"/>
    </source>
</evidence>
<feature type="chain" id="PRO_5043991228" evidence="8">
    <location>
        <begin position="21"/>
        <end position="434"/>
    </location>
</feature>
<keyword evidence="4 7" id="KW-1133">Transmembrane helix</keyword>
<dbReference type="PANTHER" id="PTHR23504:SF95">
    <property type="entry name" value="MAJOR FACILITATOR SUPERFAMILY PROTEIN"/>
    <property type="match status" value="1"/>
</dbReference>
<evidence type="ECO:0000256" key="4">
    <source>
        <dbReference type="ARBA" id="ARBA00022989"/>
    </source>
</evidence>
<evidence type="ECO:0000256" key="2">
    <source>
        <dbReference type="ARBA" id="ARBA00022448"/>
    </source>
</evidence>
<name>A0AAW2NY63_9LAMI</name>
<feature type="transmembrane region" description="Helical" evidence="7">
    <location>
        <begin position="74"/>
        <end position="92"/>
    </location>
</feature>
<evidence type="ECO:0000256" key="1">
    <source>
        <dbReference type="ARBA" id="ARBA00004141"/>
    </source>
</evidence>
<dbReference type="Pfam" id="PF07690">
    <property type="entry name" value="MFS_1"/>
    <property type="match status" value="1"/>
</dbReference>
<keyword evidence="8" id="KW-0732">Signal</keyword>
<feature type="transmembrane region" description="Helical" evidence="7">
    <location>
        <begin position="236"/>
        <end position="258"/>
    </location>
</feature>
<reference evidence="10" key="2">
    <citation type="journal article" date="2024" name="Plant">
        <title>Genomic evolution and insights into agronomic trait innovations of Sesamum species.</title>
        <authorList>
            <person name="Miao H."/>
            <person name="Wang L."/>
            <person name="Qu L."/>
            <person name="Liu H."/>
            <person name="Sun Y."/>
            <person name="Le M."/>
            <person name="Wang Q."/>
            <person name="Wei S."/>
            <person name="Zheng Y."/>
            <person name="Lin W."/>
            <person name="Duan Y."/>
            <person name="Cao H."/>
            <person name="Xiong S."/>
            <person name="Wang X."/>
            <person name="Wei L."/>
            <person name="Li C."/>
            <person name="Ma Q."/>
            <person name="Ju M."/>
            <person name="Zhao R."/>
            <person name="Li G."/>
            <person name="Mu C."/>
            <person name="Tian Q."/>
            <person name="Mei H."/>
            <person name="Zhang T."/>
            <person name="Gao T."/>
            <person name="Zhang H."/>
        </authorList>
    </citation>
    <scope>NUCLEOTIDE SEQUENCE</scope>
    <source>
        <strain evidence="10">G01</strain>
    </source>
</reference>
<dbReference type="EMBL" id="JACGWK010000006">
    <property type="protein sequence ID" value="KAL0348524.1"/>
    <property type="molecule type" value="Genomic_DNA"/>
</dbReference>
<feature type="transmembrane region" description="Helical" evidence="7">
    <location>
        <begin position="138"/>
        <end position="158"/>
    </location>
</feature>
<evidence type="ECO:0000259" key="9">
    <source>
        <dbReference type="PROSITE" id="PS50850"/>
    </source>
</evidence>
<protein>
    <submittedName>
        <fullName evidence="10">Hippocampus abundant transcript-like protein 1</fullName>
    </submittedName>
</protein>
<gene>
    <name evidence="10" type="ORF">Sangu_1080200</name>
</gene>
<dbReference type="PANTHER" id="PTHR23504">
    <property type="entry name" value="MAJOR FACILITATOR SUPERFAMILY DOMAIN-CONTAINING PROTEIN 10"/>
    <property type="match status" value="1"/>
</dbReference>
<comment type="caution">
    <text evidence="10">The sequence shown here is derived from an EMBL/GenBank/DDBJ whole genome shotgun (WGS) entry which is preliminary data.</text>
</comment>
<evidence type="ECO:0000256" key="3">
    <source>
        <dbReference type="ARBA" id="ARBA00022692"/>
    </source>
</evidence>
<feature type="transmembrane region" description="Helical" evidence="7">
    <location>
        <begin position="40"/>
        <end position="62"/>
    </location>
</feature>